<gene>
    <name evidence="2" type="ORF">K503DRAFT_803062</name>
</gene>
<feature type="region of interest" description="Disordered" evidence="1">
    <location>
        <begin position="74"/>
        <end position="102"/>
    </location>
</feature>
<accession>A0A1B7MRB2</accession>
<evidence type="ECO:0000256" key="1">
    <source>
        <dbReference type="SAM" id="MobiDB-lite"/>
    </source>
</evidence>
<sequence length="165" mass="18578">MSSGPNSLSKRPRPSAARRLWHIFIPSPPRLAEKEPIPLQQRPKRSLFSRHTGPRPVTIFAGRPRKLYWTAPRPVDRIADEGSGDTNARTGQSSSAAVQPSPVALPRASLQRPQRLQVQTVPATQPAHVQEEEYDYGCWGNFCHALWFIPRRSRRIVYVNQPAAS</sequence>
<evidence type="ECO:0000313" key="2">
    <source>
        <dbReference type="EMBL" id="OAX35126.1"/>
    </source>
</evidence>
<dbReference type="Proteomes" id="UP000092154">
    <property type="component" value="Unassembled WGS sequence"/>
</dbReference>
<feature type="compositionally biased region" description="Low complexity" evidence="1">
    <location>
        <begin position="92"/>
        <end position="102"/>
    </location>
</feature>
<protein>
    <submittedName>
        <fullName evidence="2">Uncharacterized protein</fullName>
    </submittedName>
</protein>
<name>A0A1B7MRB2_9AGAM</name>
<dbReference type="InParanoid" id="A0A1B7MRB2"/>
<dbReference type="AlphaFoldDB" id="A0A1B7MRB2"/>
<dbReference type="OrthoDB" id="2675885at2759"/>
<proteinExistence type="predicted"/>
<evidence type="ECO:0000313" key="3">
    <source>
        <dbReference type="Proteomes" id="UP000092154"/>
    </source>
</evidence>
<keyword evidence="3" id="KW-1185">Reference proteome</keyword>
<organism evidence="2 3">
    <name type="scientific">Rhizopogon vinicolor AM-OR11-026</name>
    <dbReference type="NCBI Taxonomy" id="1314800"/>
    <lineage>
        <taxon>Eukaryota</taxon>
        <taxon>Fungi</taxon>
        <taxon>Dikarya</taxon>
        <taxon>Basidiomycota</taxon>
        <taxon>Agaricomycotina</taxon>
        <taxon>Agaricomycetes</taxon>
        <taxon>Agaricomycetidae</taxon>
        <taxon>Boletales</taxon>
        <taxon>Suillineae</taxon>
        <taxon>Rhizopogonaceae</taxon>
        <taxon>Rhizopogon</taxon>
    </lineage>
</organism>
<dbReference type="EMBL" id="KV448530">
    <property type="protein sequence ID" value="OAX35126.1"/>
    <property type="molecule type" value="Genomic_DNA"/>
</dbReference>
<feature type="region of interest" description="Disordered" evidence="1">
    <location>
        <begin position="32"/>
        <end position="55"/>
    </location>
</feature>
<reference evidence="2 3" key="1">
    <citation type="submission" date="2016-06" db="EMBL/GenBank/DDBJ databases">
        <title>Comparative genomics of the ectomycorrhizal sister species Rhizopogon vinicolor and Rhizopogon vesiculosus (Basidiomycota: Boletales) reveals a divergence of the mating type B locus.</title>
        <authorList>
            <consortium name="DOE Joint Genome Institute"/>
            <person name="Mujic A.B."/>
            <person name="Kuo A."/>
            <person name="Tritt A."/>
            <person name="Lipzen A."/>
            <person name="Chen C."/>
            <person name="Johnson J."/>
            <person name="Sharma A."/>
            <person name="Barry K."/>
            <person name="Grigoriev I.V."/>
            <person name="Spatafora J.W."/>
        </authorList>
    </citation>
    <scope>NUCLEOTIDE SEQUENCE [LARGE SCALE GENOMIC DNA]</scope>
    <source>
        <strain evidence="2 3">AM-OR11-026</strain>
    </source>
</reference>